<proteinExistence type="predicted"/>
<evidence type="ECO:0000313" key="2">
    <source>
        <dbReference type="RefSeq" id="XP_024893183.1"/>
    </source>
</evidence>
<dbReference type="GeneID" id="112468295"/>
<keyword evidence="1" id="KW-1185">Reference proteome</keyword>
<sequence>MQWATRYFERVSPSISLQTIFFRQNMAVTPDDLGSAIQSAKDDASWVSYMRDQKFRIKEVMDTWIVQNRYPVLNVTMNYETGEVAITQKCFHATEDINNKW</sequence>
<organism evidence="1 2">
    <name type="scientific">Temnothorax curvispinosus</name>
    <dbReference type="NCBI Taxonomy" id="300111"/>
    <lineage>
        <taxon>Eukaryota</taxon>
        <taxon>Metazoa</taxon>
        <taxon>Ecdysozoa</taxon>
        <taxon>Arthropoda</taxon>
        <taxon>Hexapoda</taxon>
        <taxon>Insecta</taxon>
        <taxon>Pterygota</taxon>
        <taxon>Neoptera</taxon>
        <taxon>Endopterygota</taxon>
        <taxon>Hymenoptera</taxon>
        <taxon>Apocrita</taxon>
        <taxon>Aculeata</taxon>
        <taxon>Formicoidea</taxon>
        <taxon>Formicidae</taxon>
        <taxon>Myrmicinae</taxon>
        <taxon>Temnothorax</taxon>
    </lineage>
</organism>
<reference evidence="2" key="1">
    <citation type="submission" date="2025-08" db="UniProtKB">
        <authorList>
            <consortium name="RefSeq"/>
        </authorList>
    </citation>
    <scope>IDENTIFICATION</scope>
    <source>
        <tissue evidence="2">Whole body</tissue>
    </source>
</reference>
<dbReference type="RefSeq" id="XP_024893183.1">
    <property type="nucleotide sequence ID" value="XM_025037415.1"/>
</dbReference>
<dbReference type="AlphaFoldDB" id="A0A6J1RFT6"/>
<name>A0A6J1RFT6_9HYME</name>
<protein>
    <submittedName>
        <fullName evidence="2">Membrane alanyl aminopeptidase-like</fullName>
    </submittedName>
</protein>
<accession>A0A6J1RFT6</accession>
<evidence type="ECO:0000313" key="1">
    <source>
        <dbReference type="Proteomes" id="UP000504618"/>
    </source>
</evidence>
<dbReference type="Proteomes" id="UP000504618">
    <property type="component" value="Unplaced"/>
</dbReference>
<dbReference type="OrthoDB" id="10031169at2759"/>
<gene>
    <name evidence="2" type="primary">LOC112468295</name>
</gene>